<dbReference type="InterPro" id="IPR011990">
    <property type="entry name" value="TPR-like_helical_dom_sf"/>
</dbReference>
<dbReference type="InterPro" id="IPR026634">
    <property type="entry name" value="TPST-like"/>
</dbReference>
<dbReference type="Pfam" id="PF13428">
    <property type="entry name" value="TPR_14"/>
    <property type="match status" value="1"/>
</dbReference>
<dbReference type="Gene3D" id="1.25.40.10">
    <property type="entry name" value="Tetratricopeptide repeat domain"/>
    <property type="match status" value="1"/>
</dbReference>
<dbReference type="PANTHER" id="PTHR12788:SF10">
    <property type="entry name" value="PROTEIN-TYROSINE SULFOTRANSFERASE"/>
    <property type="match status" value="1"/>
</dbReference>
<gene>
    <name evidence="4" type="ORF">F3N42_15330</name>
</gene>
<dbReference type="SUPFAM" id="SSF52540">
    <property type="entry name" value="P-loop containing nucleoside triphosphate hydrolases"/>
    <property type="match status" value="1"/>
</dbReference>
<dbReference type="Proteomes" id="UP000325372">
    <property type="component" value="Unassembled WGS sequence"/>
</dbReference>
<evidence type="ECO:0000256" key="3">
    <source>
        <dbReference type="SAM" id="MobiDB-lite"/>
    </source>
</evidence>
<dbReference type="SUPFAM" id="SSF48452">
    <property type="entry name" value="TPR-like"/>
    <property type="match status" value="1"/>
</dbReference>
<keyword evidence="2" id="KW-0802">TPR repeat</keyword>
<keyword evidence="5" id="KW-1185">Reference proteome</keyword>
<name>A0A5N0T3B7_9GAMM</name>
<proteinExistence type="predicted"/>
<comment type="caution">
    <text evidence="4">The sequence shown here is derived from an EMBL/GenBank/DDBJ whole genome shotgun (WGS) entry which is preliminary data.</text>
</comment>
<accession>A0A5N0T3B7</accession>
<keyword evidence="1" id="KW-0808">Transferase</keyword>
<dbReference type="Gene3D" id="3.40.50.300">
    <property type="entry name" value="P-loop containing nucleotide triphosphate hydrolases"/>
    <property type="match status" value="1"/>
</dbReference>
<dbReference type="SMART" id="SM00028">
    <property type="entry name" value="TPR"/>
    <property type="match status" value="5"/>
</dbReference>
<dbReference type="Pfam" id="PF13432">
    <property type="entry name" value="TPR_16"/>
    <property type="match status" value="2"/>
</dbReference>
<feature type="repeat" description="TPR" evidence="2">
    <location>
        <begin position="196"/>
        <end position="229"/>
    </location>
</feature>
<dbReference type="PANTHER" id="PTHR12788">
    <property type="entry name" value="PROTEIN-TYROSINE SULFOTRANSFERASE 2"/>
    <property type="match status" value="1"/>
</dbReference>
<feature type="region of interest" description="Disordered" evidence="3">
    <location>
        <begin position="1"/>
        <end position="22"/>
    </location>
</feature>
<evidence type="ECO:0000313" key="5">
    <source>
        <dbReference type="Proteomes" id="UP000325372"/>
    </source>
</evidence>
<dbReference type="PROSITE" id="PS50005">
    <property type="entry name" value="TPR"/>
    <property type="match status" value="1"/>
</dbReference>
<dbReference type="GO" id="GO:0008476">
    <property type="term" value="F:protein-tyrosine sulfotransferase activity"/>
    <property type="evidence" value="ECO:0007669"/>
    <property type="project" value="InterPro"/>
</dbReference>
<sequence length="564" mass="62371">MESGPKGPLSFCAVGKDNEPMSAQSEKQRALAAIKAQRFGEAASLLATVLKREPGDTQSRWLRLNCLDQLGDRENGQQELDELLYRSAPDVGQVNALAEFARQRGYSLGAVAAALKACDDQHPGDAGIAYNLAWYQAASGDAPAAVKAYERALELGVQGAEEVHLNLANLYMDQLDQPARARLHLDKALTLRPDYPGALHNLGNLEEREGNREAAQRCFKRCLELDPADDRALARLADAHVFSQPGEPLLERLTAIAPQSQNPDLHYARGRALDQVGEYDAAWAALSRANTLDRAGLPAYRPAQTEDMAVKVIEGFSRDWLDRFPRVETHRPVFLCGMFRSGTTLLERMLAAHPAFAAGGESEFFPRLVRDEWPGWPEGVDTITPEQVADWAQRHARWLEERSEPGLRLTDKRPDNFLYVGLIKAVVPGARFVVTERDWRDVLVSVFATRLGAGQAYAADPADIRHYLGLHRQLVDHWEGVLGNALLRVAYEDLVSDPRATLGRVLEHLGEPWDDACLAFHEQQGAVATASVWQVREPLHTRSVGRWKNYAGPLRDALGAGAID</sequence>
<evidence type="ECO:0000256" key="2">
    <source>
        <dbReference type="PROSITE-ProRule" id="PRU00339"/>
    </source>
</evidence>
<protein>
    <submittedName>
        <fullName evidence="4">Tetratricopeptide repeat protein</fullName>
    </submittedName>
</protein>
<dbReference type="AlphaFoldDB" id="A0A5N0T3B7"/>
<evidence type="ECO:0000313" key="4">
    <source>
        <dbReference type="EMBL" id="KAA9129565.1"/>
    </source>
</evidence>
<dbReference type="InterPro" id="IPR019734">
    <property type="entry name" value="TPR_rpt"/>
</dbReference>
<reference evidence="4 5" key="1">
    <citation type="submission" date="2019-09" db="EMBL/GenBank/DDBJ databases">
        <title>Wenzhouxiangella sp. Genome sequencing and assembly.</title>
        <authorList>
            <person name="Zhang R."/>
        </authorList>
    </citation>
    <scope>NUCLEOTIDE SEQUENCE [LARGE SCALE GENOMIC DNA]</scope>
    <source>
        <strain evidence="4 5">W260</strain>
    </source>
</reference>
<organism evidence="4 5">
    <name type="scientific">Marinihelvus fidelis</name>
    <dbReference type="NCBI Taxonomy" id="2613842"/>
    <lineage>
        <taxon>Bacteria</taxon>
        <taxon>Pseudomonadati</taxon>
        <taxon>Pseudomonadota</taxon>
        <taxon>Gammaproteobacteria</taxon>
        <taxon>Chromatiales</taxon>
        <taxon>Wenzhouxiangellaceae</taxon>
        <taxon>Marinihelvus</taxon>
    </lineage>
</organism>
<dbReference type="InterPro" id="IPR027417">
    <property type="entry name" value="P-loop_NTPase"/>
</dbReference>
<dbReference type="EMBL" id="VYXP01000014">
    <property type="protein sequence ID" value="KAA9129565.1"/>
    <property type="molecule type" value="Genomic_DNA"/>
</dbReference>
<dbReference type="Pfam" id="PF13469">
    <property type="entry name" value="Sulfotransfer_3"/>
    <property type="match status" value="1"/>
</dbReference>
<evidence type="ECO:0000256" key="1">
    <source>
        <dbReference type="ARBA" id="ARBA00022679"/>
    </source>
</evidence>